<dbReference type="OrthoDB" id="417078at2759"/>
<gene>
    <name evidence="3" type="ORF">AMAG_18158</name>
</gene>
<evidence type="ECO:0000313" key="4">
    <source>
        <dbReference type="Proteomes" id="UP000054350"/>
    </source>
</evidence>
<evidence type="ECO:0000259" key="2">
    <source>
        <dbReference type="PROSITE" id="PS50042"/>
    </source>
</evidence>
<dbReference type="Pfam" id="PF00027">
    <property type="entry name" value="cNMP_binding"/>
    <property type="match status" value="1"/>
</dbReference>
<feature type="region of interest" description="Disordered" evidence="1">
    <location>
        <begin position="1"/>
        <end position="105"/>
    </location>
</feature>
<dbReference type="InterPro" id="IPR000595">
    <property type="entry name" value="cNMP-bd_dom"/>
</dbReference>
<dbReference type="PROSITE" id="PS50042">
    <property type="entry name" value="CNMP_BINDING_3"/>
    <property type="match status" value="1"/>
</dbReference>
<dbReference type="EMBL" id="GG745334">
    <property type="protein sequence ID" value="KNE59369.1"/>
    <property type="molecule type" value="Genomic_DNA"/>
</dbReference>
<dbReference type="SUPFAM" id="SSF51206">
    <property type="entry name" value="cAMP-binding domain-like"/>
    <property type="match status" value="2"/>
</dbReference>
<feature type="region of interest" description="Disordered" evidence="1">
    <location>
        <begin position="512"/>
        <end position="544"/>
    </location>
</feature>
<feature type="compositionally biased region" description="Polar residues" evidence="1">
    <location>
        <begin position="59"/>
        <end position="81"/>
    </location>
</feature>
<protein>
    <recommendedName>
        <fullName evidence="2">Cyclic nucleotide-binding domain-containing protein</fullName>
    </recommendedName>
</protein>
<dbReference type="PANTHER" id="PTHR23011">
    <property type="entry name" value="CYCLIC NUCLEOTIDE-BINDING DOMAIN CONTAINING PROTEIN"/>
    <property type="match status" value="1"/>
</dbReference>
<dbReference type="InterPro" id="IPR018490">
    <property type="entry name" value="cNMP-bd_dom_sf"/>
</dbReference>
<dbReference type="PANTHER" id="PTHR23011:SF28">
    <property type="entry name" value="CYCLIC NUCLEOTIDE-BINDING DOMAIN CONTAINING PROTEIN"/>
    <property type="match status" value="1"/>
</dbReference>
<name>A0A0L0SAD3_ALLM3</name>
<dbReference type="Gene3D" id="2.60.120.10">
    <property type="entry name" value="Jelly Rolls"/>
    <property type="match status" value="2"/>
</dbReference>
<evidence type="ECO:0000313" key="3">
    <source>
        <dbReference type="EMBL" id="KNE59369.1"/>
    </source>
</evidence>
<accession>A0A0L0SAD3</accession>
<sequence>MALPPPKSARQRRESTAPGLGHEPVHALARRADSPSSDQRNQASSRAISRKPSLFVQDASIQRFSNSSSGPDPAMNGQTDTARPARRRSSAMGLSAAASHGPSFRGGMPTSFAPSFLLTSLVDAAARARTSLPDNMANWRRAARRACILARIYLPPASRASAHAAASPPAATRHQGADFSLSEFAAHRAAYAMSADVQRVLALVPPGARSEADVRVVHAFVDAFQGLRRGHPRSLMREICQWVECRTWEPGRVLVKHGHTATAFFCLVSGHCNQYRAPNPGDTDLAINSAPSTTRVPAAGPAVARVLGPGDVFGDVEGMHGHPRRTTVITTSPCRMLVIRTCDWQRAVAMHEHGERETKLAFLAPTALALPAAELAAWTSVGTVREYARGDVIVAEGDPVAAVRFVRRGTVHVVKWIELWHERVDDAPPPHVVGSSLTRCGGTATAAKLRNHDALTPPRFMVHHHRPGAAVPAGTRAVDKARGDRVDGKFLTVAYLGPGEFFEEQCVLVGTPTGTSPPPTIAADSSPRRRSSAAAAAHSPPPVSASRHVVDARAVFYATATYVASDDQCEIVEFANSAFLKVASDRSLHTMDTLAKLRTPTDQVVHAYLQQRAYGIVKRKVVEDVVQHKRDRQRLGEGGWVLGR</sequence>
<proteinExistence type="predicted"/>
<keyword evidence="4" id="KW-1185">Reference proteome</keyword>
<feature type="domain" description="Cyclic nucleotide-binding" evidence="2">
    <location>
        <begin position="227"/>
        <end position="348"/>
    </location>
</feature>
<organism evidence="3 4">
    <name type="scientific">Allomyces macrogynus (strain ATCC 38327)</name>
    <name type="common">Allomyces javanicus var. macrogynus</name>
    <dbReference type="NCBI Taxonomy" id="578462"/>
    <lineage>
        <taxon>Eukaryota</taxon>
        <taxon>Fungi</taxon>
        <taxon>Fungi incertae sedis</taxon>
        <taxon>Blastocladiomycota</taxon>
        <taxon>Blastocladiomycetes</taxon>
        <taxon>Blastocladiales</taxon>
        <taxon>Blastocladiaceae</taxon>
        <taxon>Allomyces</taxon>
    </lineage>
</organism>
<dbReference type="AlphaFoldDB" id="A0A0L0SAD3"/>
<feature type="compositionally biased region" description="Polar residues" evidence="1">
    <location>
        <begin position="34"/>
        <end position="47"/>
    </location>
</feature>
<reference evidence="3 4" key="1">
    <citation type="submission" date="2009-11" db="EMBL/GenBank/DDBJ databases">
        <title>Annotation of Allomyces macrogynus ATCC 38327.</title>
        <authorList>
            <consortium name="The Broad Institute Genome Sequencing Platform"/>
            <person name="Russ C."/>
            <person name="Cuomo C."/>
            <person name="Burger G."/>
            <person name="Gray M.W."/>
            <person name="Holland P.W.H."/>
            <person name="King N."/>
            <person name="Lang F.B.F."/>
            <person name="Roger A.J."/>
            <person name="Ruiz-Trillo I."/>
            <person name="Young S.K."/>
            <person name="Zeng Q."/>
            <person name="Gargeya S."/>
            <person name="Fitzgerald M."/>
            <person name="Haas B."/>
            <person name="Abouelleil A."/>
            <person name="Alvarado L."/>
            <person name="Arachchi H.M."/>
            <person name="Berlin A."/>
            <person name="Chapman S.B."/>
            <person name="Gearin G."/>
            <person name="Goldberg J."/>
            <person name="Griggs A."/>
            <person name="Gujja S."/>
            <person name="Hansen M."/>
            <person name="Heiman D."/>
            <person name="Howarth C."/>
            <person name="Larimer J."/>
            <person name="Lui A."/>
            <person name="MacDonald P.J.P."/>
            <person name="McCowen C."/>
            <person name="Montmayeur A."/>
            <person name="Murphy C."/>
            <person name="Neiman D."/>
            <person name="Pearson M."/>
            <person name="Priest M."/>
            <person name="Roberts A."/>
            <person name="Saif S."/>
            <person name="Shea T."/>
            <person name="Sisk P."/>
            <person name="Stolte C."/>
            <person name="Sykes S."/>
            <person name="Wortman J."/>
            <person name="Nusbaum C."/>
            <person name="Birren B."/>
        </authorList>
    </citation>
    <scope>NUCLEOTIDE SEQUENCE [LARGE SCALE GENOMIC DNA]</scope>
    <source>
        <strain evidence="3 4">ATCC 38327</strain>
    </source>
</reference>
<dbReference type="Proteomes" id="UP000054350">
    <property type="component" value="Unassembled WGS sequence"/>
</dbReference>
<evidence type="ECO:0000256" key="1">
    <source>
        <dbReference type="SAM" id="MobiDB-lite"/>
    </source>
</evidence>
<dbReference type="CDD" id="cd00038">
    <property type="entry name" value="CAP_ED"/>
    <property type="match status" value="1"/>
</dbReference>
<dbReference type="VEuPathDB" id="FungiDB:AMAG_18158"/>
<reference evidence="4" key="2">
    <citation type="submission" date="2009-11" db="EMBL/GenBank/DDBJ databases">
        <title>The Genome Sequence of Allomyces macrogynus strain ATCC 38327.</title>
        <authorList>
            <consortium name="The Broad Institute Genome Sequencing Platform"/>
            <person name="Russ C."/>
            <person name="Cuomo C."/>
            <person name="Shea T."/>
            <person name="Young S.K."/>
            <person name="Zeng Q."/>
            <person name="Koehrsen M."/>
            <person name="Haas B."/>
            <person name="Borodovsky M."/>
            <person name="Guigo R."/>
            <person name="Alvarado L."/>
            <person name="Berlin A."/>
            <person name="Borenstein D."/>
            <person name="Chen Z."/>
            <person name="Engels R."/>
            <person name="Freedman E."/>
            <person name="Gellesch M."/>
            <person name="Goldberg J."/>
            <person name="Griggs A."/>
            <person name="Gujja S."/>
            <person name="Heiman D."/>
            <person name="Hepburn T."/>
            <person name="Howarth C."/>
            <person name="Jen D."/>
            <person name="Larson L."/>
            <person name="Lewis B."/>
            <person name="Mehta T."/>
            <person name="Park D."/>
            <person name="Pearson M."/>
            <person name="Roberts A."/>
            <person name="Saif S."/>
            <person name="Shenoy N."/>
            <person name="Sisk P."/>
            <person name="Stolte C."/>
            <person name="Sykes S."/>
            <person name="Walk T."/>
            <person name="White J."/>
            <person name="Yandava C."/>
            <person name="Burger G."/>
            <person name="Gray M.W."/>
            <person name="Holland P.W.H."/>
            <person name="King N."/>
            <person name="Lang F.B.F."/>
            <person name="Roger A.J."/>
            <person name="Ruiz-Trillo I."/>
            <person name="Lander E."/>
            <person name="Nusbaum C."/>
        </authorList>
    </citation>
    <scope>NUCLEOTIDE SEQUENCE [LARGE SCALE GENOMIC DNA]</scope>
    <source>
        <strain evidence="4">ATCC 38327</strain>
    </source>
</reference>
<dbReference type="InterPro" id="IPR014710">
    <property type="entry name" value="RmlC-like_jellyroll"/>
</dbReference>